<proteinExistence type="predicted"/>
<comment type="caution">
    <text evidence="1">The sequence shown here is derived from an EMBL/GenBank/DDBJ whole genome shotgun (WGS) entry which is preliminary data.</text>
</comment>
<dbReference type="PANTHER" id="PTHR40020">
    <property type="entry name" value="CYTOCHROME C OXIDASE ASSEMBLY FACTOR 2"/>
    <property type="match status" value="1"/>
</dbReference>
<name>A0A9W8V558_9HYPO</name>
<dbReference type="AlphaFoldDB" id="A0A9W8V558"/>
<sequence length="192" mass="21434">MGGWSRNRAGSQWEPHDISGLGEQLRYFSTPPQIPRLRRLADPVTTRREDDATVALPLESLTRTSLFGSGIMPPVLHPKSRMTSSLFATTVAACFLVVTMPHLLPCPVPRARFADGEIMVDENGRRMRWKKKDSAPKVEDGIVQFNDVSAEDIQQGKDRVRRECPVPKPGGMLGEWLGFHKSEGEIETRAGR</sequence>
<dbReference type="EMBL" id="JAOQAV010000007">
    <property type="protein sequence ID" value="KAJ4192817.1"/>
    <property type="molecule type" value="Genomic_DNA"/>
</dbReference>
<reference evidence="1" key="1">
    <citation type="submission" date="2022-09" db="EMBL/GenBank/DDBJ databases">
        <title>Fusarium specimens isolated from Avocado Roots.</title>
        <authorList>
            <person name="Stajich J."/>
            <person name="Roper C."/>
            <person name="Heimlech-Rivalta G."/>
        </authorList>
    </citation>
    <scope>NUCLEOTIDE SEQUENCE</scope>
    <source>
        <strain evidence="1">A02</strain>
    </source>
</reference>
<organism evidence="1 2">
    <name type="scientific">Fusarium falciforme</name>
    <dbReference type="NCBI Taxonomy" id="195108"/>
    <lineage>
        <taxon>Eukaryota</taxon>
        <taxon>Fungi</taxon>
        <taxon>Dikarya</taxon>
        <taxon>Ascomycota</taxon>
        <taxon>Pezizomycotina</taxon>
        <taxon>Sordariomycetes</taxon>
        <taxon>Hypocreomycetidae</taxon>
        <taxon>Hypocreales</taxon>
        <taxon>Nectriaceae</taxon>
        <taxon>Fusarium</taxon>
        <taxon>Fusarium solani species complex</taxon>
    </lineage>
</organism>
<accession>A0A9W8V558</accession>
<dbReference type="PANTHER" id="PTHR40020:SF1">
    <property type="entry name" value="CYTOCHROME C OXIDASE ASSEMBLY FACTOR 2"/>
    <property type="match status" value="1"/>
</dbReference>
<protein>
    <submittedName>
        <fullName evidence="1">Uncharacterized protein</fullName>
    </submittedName>
</protein>
<dbReference type="Proteomes" id="UP001152087">
    <property type="component" value="Unassembled WGS sequence"/>
</dbReference>
<evidence type="ECO:0000313" key="1">
    <source>
        <dbReference type="EMBL" id="KAJ4192817.1"/>
    </source>
</evidence>
<evidence type="ECO:0000313" key="2">
    <source>
        <dbReference type="Proteomes" id="UP001152087"/>
    </source>
</evidence>
<keyword evidence="2" id="KW-1185">Reference proteome</keyword>
<dbReference type="GO" id="GO:0005759">
    <property type="term" value="C:mitochondrial matrix"/>
    <property type="evidence" value="ECO:0007669"/>
    <property type="project" value="TreeGrafter"/>
</dbReference>
<gene>
    <name evidence="1" type="ORF">NW755_003969</name>
</gene>
<dbReference type="GO" id="GO:0033617">
    <property type="term" value="P:mitochondrial respiratory chain complex IV assembly"/>
    <property type="evidence" value="ECO:0007669"/>
    <property type="project" value="TreeGrafter"/>
</dbReference>